<feature type="region of interest" description="Disordered" evidence="1">
    <location>
        <begin position="414"/>
        <end position="442"/>
    </location>
</feature>
<gene>
    <name evidence="3" type="ORF">g.43329</name>
</gene>
<reference evidence="3" key="1">
    <citation type="submission" date="2015-11" db="EMBL/GenBank/DDBJ databases">
        <title>De novo transcriptome assembly of four potential Pierce s Disease insect vectors from Arizona vineyards.</title>
        <authorList>
            <person name="Tassone E.E."/>
        </authorList>
    </citation>
    <scope>NUCLEOTIDE SEQUENCE</scope>
</reference>
<feature type="compositionally biased region" description="Basic and acidic residues" evidence="1">
    <location>
        <begin position="414"/>
        <end position="433"/>
    </location>
</feature>
<feature type="compositionally biased region" description="Basic and acidic residues" evidence="1">
    <location>
        <begin position="1032"/>
        <end position="1041"/>
    </location>
</feature>
<evidence type="ECO:0000256" key="1">
    <source>
        <dbReference type="SAM" id="MobiDB-lite"/>
    </source>
</evidence>
<dbReference type="Pfam" id="PF00498">
    <property type="entry name" value="FHA"/>
    <property type="match status" value="1"/>
</dbReference>
<dbReference type="PROSITE" id="PS50006">
    <property type="entry name" value="FHA_DOMAIN"/>
    <property type="match status" value="1"/>
</dbReference>
<sequence length="1158" mass="130093">MENCTQVLDDSVFLNYETPDIGRLRVGTLLIQGVLHDIFRGDNIIGRDELSDIVIRSGAISSKHAVIEVEDWDTHLVYDCGSTNKTRLAKAVLKPNVRYNLQGDDDLMFADLKAKYTKLEKPQDPNDDDNGSETGSESMLNCDSVNQALDLDTNDPEPGPSSRVEKPQDLNDDDSGSETGSESMLNCESINQALDLDVNDSEPGPSSRRTFGGEESGHISESVLDDSSVLEHKNKDIEESHIQVIDASGDETEDDEFFVLPSQTVKEFESNRKDKSNKMADLSLTEDIFDPFVVAKHYKNKDYSTSKLEINSSKDIFEVETQGDDFDSVCKPSVGVSEDRNLMDIDTECVFNTEAQLPVKDRNNQCDTSIFEAETQEMGLSQMQIQKAEKSCDIDIFHAESELAECHSELHNKNKEFESSGKENVTNEDKLNDMNKSGIDSVNSSNALEEDEISDLALSAVLSQVNSSLESLKSSNNGVKHLQKELTHPNAHNIDQENGSRSIVAHEKQKCKHNILEQTKIKATVKTNTRTSLVNTAKCMARNEDDSGTSKNYLNQDGLKMDDNQISMSETCSSKLISSNEGIEEALTQINTKLVENKKSGCDTYQENRSLELTDKDNLAYDKSIDPPILNIKKGNQKAQTEKSIDSSCVASDSDKAQLLNSTMTSSEDPNLKCTFNNIKSEFEIKKEIFADINSDEDDNFSQEATQVNLNICDVKKNNSRIFEHYEKGCKKEQNIDAEETQLNLNLYNLFAESEVNEGNIKNKIDICEAETQSNLLLEKPSLDENDSTDTEDEMEMHKSTKLIGSEYKKKITKHEFDICEAETQPNLKILNPRLNRNNRTDVENKVKMDNSTKLREEELNEKCISVADMEICSTVGQNVYISTISTCESTKKKLLNDKPCDTLNQSIFFNEPCSSSTPFKPFHNVNSTQVIKRNNLHTPKKKPSNEVLSESPILPSTEELIAVADKTPEHSHKSNLNSQRNKNDYGPLIVNRTPRAKRMARKMTEYLHQVKEEETNCNDQSSAVLKKVSKNQKDSEETKPGCKKGVVGKLKKELSKADFIEKNNSNELAENPDDFTKLNLMHSYVKIEKYCNESYQESLEKKQSSKTFKTEPKIDLRPPTKEQSSKTSTSQIDDLTPLNQNEKQIKKIKKNSSGCNK</sequence>
<dbReference type="SMART" id="SM00240">
    <property type="entry name" value="FHA"/>
    <property type="match status" value="1"/>
</dbReference>
<evidence type="ECO:0000259" key="2">
    <source>
        <dbReference type="PROSITE" id="PS50006"/>
    </source>
</evidence>
<name>A0A1B6JGP6_9HEMI</name>
<dbReference type="CDD" id="cd22665">
    <property type="entry name" value="FHA_MDC1"/>
    <property type="match status" value="1"/>
</dbReference>
<feature type="domain" description="FHA" evidence="2">
    <location>
        <begin position="43"/>
        <end position="93"/>
    </location>
</feature>
<protein>
    <recommendedName>
        <fullName evidence="2">FHA domain-containing protein</fullName>
    </recommendedName>
</protein>
<dbReference type="InterPro" id="IPR050923">
    <property type="entry name" value="Cell_Proc_Reg/RNA_Proc"/>
</dbReference>
<feature type="region of interest" description="Disordered" evidence="1">
    <location>
        <begin position="196"/>
        <end position="229"/>
    </location>
</feature>
<feature type="region of interest" description="Disordered" evidence="1">
    <location>
        <begin position="1014"/>
        <end position="1044"/>
    </location>
</feature>
<organism evidence="3">
    <name type="scientific">Homalodisca liturata</name>
    <dbReference type="NCBI Taxonomy" id="320908"/>
    <lineage>
        <taxon>Eukaryota</taxon>
        <taxon>Metazoa</taxon>
        <taxon>Ecdysozoa</taxon>
        <taxon>Arthropoda</taxon>
        <taxon>Hexapoda</taxon>
        <taxon>Insecta</taxon>
        <taxon>Pterygota</taxon>
        <taxon>Neoptera</taxon>
        <taxon>Paraneoptera</taxon>
        <taxon>Hemiptera</taxon>
        <taxon>Auchenorrhyncha</taxon>
        <taxon>Membracoidea</taxon>
        <taxon>Cicadellidae</taxon>
        <taxon>Cicadellinae</taxon>
        <taxon>Proconiini</taxon>
        <taxon>Homalodisca</taxon>
    </lineage>
</organism>
<feature type="region of interest" description="Disordered" evidence="1">
    <location>
        <begin position="935"/>
        <end position="954"/>
    </location>
</feature>
<dbReference type="AlphaFoldDB" id="A0A1B6JGP6"/>
<feature type="compositionally biased region" description="Polar residues" evidence="1">
    <location>
        <begin position="132"/>
        <end position="147"/>
    </location>
</feature>
<feature type="region of interest" description="Disordered" evidence="1">
    <location>
        <begin position="968"/>
        <end position="989"/>
    </location>
</feature>
<dbReference type="Gene3D" id="2.60.200.20">
    <property type="match status" value="1"/>
</dbReference>
<accession>A0A1B6JGP6</accession>
<feature type="compositionally biased region" description="Basic and acidic residues" evidence="1">
    <location>
        <begin position="1102"/>
        <end position="1125"/>
    </location>
</feature>
<dbReference type="InterPro" id="IPR008984">
    <property type="entry name" value="SMAD_FHA_dom_sf"/>
</dbReference>
<feature type="region of interest" description="Disordered" evidence="1">
    <location>
        <begin position="118"/>
        <end position="184"/>
    </location>
</feature>
<proteinExistence type="predicted"/>
<evidence type="ECO:0000313" key="3">
    <source>
        <dbReference type="EMBL" id="JAS98063.1"/>
    </source>
</evidence>
<feature type="region of interest" description="Disordered" evidence="1">
    <location>
        <begin position="1102"/>
        <end position="1158"/>
    </location>
</feature>
<dbReference type="EMBL" id="GECU01009643">
    <property type="protein sequence ID" value="JAS98063.1"/>
    <property type="molecule type" value="Transcribed_RNA"/>
</dbReference>
<dbReference type="PANTHER" id="PTHR23308">
    <property type="entry name" value="NUCLEAR INHIBITOR OF PROTEIN PHOSPHATASE-1"/>
    <property type="match status" value="1"/>
</dbReference>
<dbReference type="InterPro" id="IPR000253">
    <property type="entry name" value="FHA_dom"/>
</dbReference>
<dbReference type="SUPFAM" id="SSF49879">
    <property type="entry name" value="SMAD/FHA domain"/>
    <property type="match status" value="1"/>
</dbReference>